<comment type="caution">
    <text evidence="1">The sequence shown here is derived from an EMBL/GenBank/DDBJ whole genome shotgun (WGS) entry which is preliminary data.</text>
</comment>
<dbReference type="EMBL" id="DPVG01000308">
    <property type="protein sequence ID" value="HCK24814.1"/>
    <property type="molecule type" value="Genomic_DNA"/>
</dbReference>
<evidence type="ECO:0000313" key="2">
    <source>
        <dbReference type="Proteomes" id="UP000263098"/>
    </source>
</evidence>
<accession>A0A3D2SG52</accession>
<gene>
    <name evidence="1" type="ORF">DHW31_08565</name>
</gene>
<name>A0A3D2SG52_9BACE</name>
<dbReference type="AlphaFoldDB" id="A0A3D2SG52"/>
<evidence type="ECO:0008006" key="3">
    <source>
        <dbReference type="Google" id="ProtNLM"/>
    </source>
</evidence>
<reference evidence="1 2" key="1">
    <citation type="journal article" date="2018" name="Nat. Biotechnol.">
        <title>A standardized bacterial taxonomy based on genome phylogeny substantially revises the tree of life.</title>
        <authorList>
            <person name="Parks D.H."/>
            <person name="Chuvochina M."/>
            <person name="Waite D.W."/>
            <person name="Rinke C."/>
            <person name="Skarshewski A."/>
            <person name="Chaumeil P.A."/>
            <person name="Hugenholtz P."/>
        </authorList>
    </citation>
    <scope>NUCLEOTIDE SEQUENCE [LARGE SCALE GENOMIC DNA]</scope>
    <source>
        <strain evidence="1">UBA9667</strain>
    </source>
</reference>
<organism evidence="1 2">
    <name type="scientific">Bacteroides graminisolvens</name>
    <dbReference type="NCBI Taxonomy" id="477666"/>
    <lineage>
        <taxon>Bacteria</taxon>
        <taxon>Pseudomonadati</taxon>
        <taxon>Bacteroidota</taxon>
        <taxon>Bacteroidia</taxon>
        <taxon>Bacteroidales</taxon>
        <taxon>Bacteroidaceae</taxon>
        <taxon>Bacteroides</taxon>
    </lineage>
</organism>
<protein>
    <recommendedName>
        <fullName evidence="3">Peptidyl-prolyl cis-trans isomerase</fullName>
    </recommendedName>
</protein>
<dbReference type="PROSITE" id="PS51257">
    <property type="entry name" value="PROKAR_LIPOPROTEIN"/>
    <property type="match status" value="1"/>
</dbReference>
<dbReference type="Proteomes" id="UP000263098">
    <property type="component" value="Unassembled WGS sequence"/>
</dbReference>
<evidence type="ECO:0000313" key="1">
    <source>
        <dbReference type="EMBL" id="HCK24814.1"/>
    </source>
</evidence>
<sequence length="274" mass="32227">MRFFLFAIILFSFFSCSEKQEHKGKTPLVEVNGMFLYKEDVVNSTPVGLSATDSLRFVKDYIRKWSESVLLYEKAKNNIPDNEEIERMVNNYKRDLIVNAYQSELLNQKLNADTTNQALVDYYEINKGLFVLEEPVLKGLFIKVPLHAPQLVKVRQWYQKDTPETVDHLEKYSLQNAVSYEYFYDKWVSASEVLEKLPQHISLTGKRKMELKDTAYHYFLNVIDFLDKGELAPFDFVQVKVKEMLMNHSKQTFIKELKENLYQKAVENGEIINY</sequence>
<proteinExistence type="predicted"/>